<gene>
    <name evidence="2" type="ORF">Loak_0830</name>
</gene>
<organism evidence="2 3">
    <name type="scientific">Legionella oakridgensis</name>
    <dbReference type="NCBI Taxonomy" id="29423"/>
    <lineage>
        <taxon>Bacteria</taxon>
        <taxon>Pseudomonadati</taxon>
        <taxon>Pseudomonadota</taxon>
        <taxon>Gammaproteobacteria</taxon>
        <taxon>Legionellales</taxon>
        <taxon>Legionellaceae</taxon>
        <taxon>Legionella</taxon>
    </lineage>
</organism>
<feature type="chain" id="PRO_5006916153" evidence="1">
    <location>
        <begin position="20"/>
        <end position="122"/>
    </location>
</feature>
<sequence>MRRFLIAIAMLLVFSTAIAENYCANPCPKPGGTCYSPCPSCCENMGGVSYCDSSAGRFVCNNGYYSSCYCSRHAVMDLQKLKGCCLWQGGVMSADDQGLVVCNNGGVSEVCSTQNAMDKLSW</sequence>
<proteinExistence type="predicted"/>
<evidence type="ECO:0000313" key="2">
    <source>
        <dbReference type="EMBL" id="KTD39814.1"/>
    </source>
</evidence>
<comment type="caution">
    <text evidence="2">The sequence shown here is derived from an EMBL/GenBank/DDBJ whole genome shotgun (WGS) entry which is preliminary data.</text>
</comment>
<dbReference type="AlphaFoldDB" id="A0A0W0X5M0"/>
<reference evidence="2 3" key="1">
    <citation type="submission" date="2015-11" db="EMBL/GenBank/DDBJ databases">
        <title>Genomic analysis of 38 Legionella species identifies large and diverse effector repertoires.</title>
        <authorList>
            <person name="Burstein D."/>
            <person name="Amaro F."/>
            <person name="Zusman T."/>
            <person name="Lifshitz Z."/>
            <person name="Cohen O."/>
            <person name="Gilbert J.A."/>
            <person name="Pupko T."/>
            <person name="Shuman H.A."/>
            <person name="Segal G."/>
        </authorList>
    </citation>
    <scope>NUCLEOTIDE SEQUENCE [LARGE SCALE GENOMIC DNA]</scope>
    <source>
        <strain evidence="2 3">Oak Ridge-10</strain>
    </source>
</reference>
<keyword evidence="1" id="KW-0732">Signal</keyword>
<dbReference type="RefSeq" id="WP_025385480.1">
    <property type="nucleotide sequence ID" value="NZ_LCUA01000015.1"/>
</dbReference>
<dbReference type="PATRIC" id="fig|29423.5.peg.866"/>
<dbReference type="Proteomes" id="UP000054858">
    <property type="component" value="Unassembled WGS sequence"/>
</dbReference>
<feature type="signal peptide" evidence="1">
    <location>
        <begin position="1"/>
        <end position="19"/>
    </location>
</feature>
<evidence type="ECO:0000313" key="3">
    <source>
        <dbReference type="Proteomes" id="UP000054858"/>
    </source>
</evidence>
<accession>A0A0W0X5M0</accession>
<dbReference type="EMBL" id="LNYP01000012">
    <property type="protein sequence ID" value="KTD39814.1"/>
    <property type="molecule type" value="Genomic_DNA"/>
</dbReference>
<evidence type="ECO:0000256" key="1">
    <source>
        <dbReference type="SAM" id="SignalP"/>
    </source>
</evidence>
<protein>
    <submittedName>
        <fullName evidence="2">Neurogenic locus notch like protein</fullName>
    </submittedName>
</protein>
<name>A0A0W0X5M0_9GAMM</name>